<sequence>MENCMENARLLKEGINKTGRFNILSKDIGVPLVAFSLKDSRRYTVFQISESLRRFGWIVPAYTMPPDAEHIALLRVVIREDFSHSLAERLVSDIQKVIKELDELPPRATVEAANSVNDTQKEICSYGRRISDKKTSGVC</sequence>
<dbReference type="Gene3D" id="3.90.1150.160">
    <property type="match status" value="1"/>
</dbReference>
<proteinExistence type="inferred from homology"/>
<accession>A0A2G9HLI5</accession>
<dbReference type="EC" id="4.1.1.15" evidence="2"/>
<keyword evidence="2" id="KW-0456">Lyase</keyword>
<dbReference type="GO" id="GO:0030170">
    <property type="term" value="F:pyridoxal phosphate binding"/>
    <property type="evidence" value="ECO:0007669"/>
    <property type="project" value="InterPro"/>
</dbReference>
<dbReference type="FunFam" id="3.90.1150.160:FF:000001">
    <property type="entry name" value="Glutamate decarboxylase"/>
    <property type="match status" value="1"/>
</dbReference>
<dbReference type="EMBL" id="NKXS01001477">
    <property type="protein sequence ID" value="PIN18293.1"/>
    <property type="molecule type" value="Genomic_DNA"/>
</dbReference>
<dbReference type="PANTHER" id="PTHR43321:SF37">
    <property type="entry name" value="GLUTAMATE DECARBOXYLASE"/>
    <property type="match status" value="1"/>
</dbReference>
<dbReference type="GO" id="GO:0004351">
    <property type="term" value="F:glutamate decarboxylase activity"/>
    <property type="evidence" value="ECO:0007669"/>
    <property type="project" value="UniProtKB-EC"/>
</dbReference>
<dbReference type="STRING" id="429701.A0A2G9HLI5"/>
<dbReference type="InterPro" id="IPR010107">
    <property type="entry name" value="Glutamate_decarboxylase"/>
</dbReference>
<reference evidence="3" key="1">
    <citation type="journal article" date="2018" name="Gigascience">
        <title>Genome assembly of the Pink Ipe (Handroanthus impetiginosus, Bignoniaceae), a highly valued, ecologically keystone Neotropical timber forest tree.</title>
        <authorList>
            <person name="Silva-Junior O.B."/>
            <person name="Grattapaglia D."/>
            <person name="Novaes E."/>
            <person name="Collevatti R.G."/>
        </authorList>
    </citation>
    <scope>NUCLEOTIDE SEQUENCE [LARGE SCALE GENOMIC DNA]</scope>
    <source>
        <strain evidence="3">cv. UFG-1</strain>
    </source>
</reference>
<evidence type="ECO:0000313" key="3">
    <source>
        <dbReference type="Proteomes" id="UP000231279"/>
    </source>
</evidence>
<evidence type="ECO:0000256" key="1">
    <source>
        <dbReference type="ARBA" id="ARBA00009533"/>
    </source>
</evidence>
<gene>
    <name evidence="2" type="ORF">CDL12_09033</name>
</gene>
<name>A0A2G9HLI5_9LAMI</name>
<dbReference type="OrthoDB" id="1937243at2759"/>
<comment type="similarity">
    <text evidence="1">Belongs to the group II decarboxylase family.</text>
</comment>
<dbReference type="Proteomes" id="UP000231279">
    <property type="component" value="Unassembled WGS sequence"/>
</dbReference>
<dbReference type="SUPFAM" id="SSF53383">
    <property type="entry name" value="PLP-dependent transferases"/>
    <property type="match status" value="1"/>
</dbReference>
<evidence type="ECO:0000313" key="2">
    <source>
        <dbReference type="EMBL" id="PIN18293.1"/>
    </source>
</evidence>
<dbReference type="GO" id="GO:0005829">
    <property type="term" value="C:cytosol"/>
    <property type="evidence" value="ECO:0007669"/>
    <property type="project" value="TreeGrafter"/>
</dbReference>
<organism evidence="2 3">
    <name type="scientific">Handroanthus impetiginosus</name>
    <dbReference type="NCBI Taxonomy" id="429701"/>
    <lineage>
        <taxon>Eukaryota</taxon>
        <taxon>Viridiplantae</taxon>
        <taxon>Streptophyta</taxon>
        <taxon>Embryophyta</taxon>
        <taxon>Tracheophyta</taxon>
        <taxon>Spermatophyta</taxon>
        <taxon>Magnoliopsida</taxon>
        <taxon>eudicotyledons</taxon>
        <taxon>Gunneridae</taxon>
        <taxon>Pentapetalae</taxon>
        <taxon>asterids</taxon>
        <taxon>lamiids</taxon>
        <taxon>Lamiales</taxon>
        <taxon>Bignoniaceae</taxon>
        <taxon>Crescentiina</taxon>
        <taxon>Tabebuia alliance</taxon>
        <taxon>Handroanthus</taxon>
    </lineage>
</organism>
<dbReference type="AlphaFoldDB" id="A0A2G9HLI5"/>
<dbReference type="PANTHER" id="PTHR43321">
    <property type="entry name" value="GLUTAMATE DECARBOXYLASE"/>
    <property type="match status" value="1"/>
</dbReference>
<keyword evidence="3" id="KW-1185">Reference proteome</keyword>
<comment type="caution">
    <text evidence="2">The sequence shown here is derived from an EMBL/GenBank/DDBJ whole genome shotgun (WGS) entry which is preliminary data.</text>
</comment>
<dbReference type="InterPro" id="IPR015424">
    <property type="entry name" value="PyrdxlP-dep_Trfase"/>
</dbReference>
<protein>
    <submittedName>
        <fullName evidence="2">Glutamate decarboxylase</fullName>
        <ecNumber evidence="2">4.1.1.15</ecNumber>
    </submittedName>
</protein>
<dbReference type="GO" id="GO:0006538">
    <property type="term" value="P:L-glutamate catabolic process"/>
    <property type="evidence" value="ECO:0007669"/>
    <property type="project" value="TreeGrafter"/>
</dbReference>